<evidence type="ECO:0000313" key="2">
    <source>
        <dbReference type="Proteomes" id="UP001589611"/>
    </source>
</evidence>
<keyword evidence="2" id="KW-1185">Reference proteome</keyword>
<dbReference type="Proteomes" id="UP001589611">
    <property type="component" value="Unassembled WGS sequence"/>
</dbReference>
<proteinExistence type="predicted"/>
<name>A0ABV5SYJ0_9MICO</name>
<accession>A0ABV5SYJ0</accession>
<comment type="caution">
    <text evidence="1">The sequence shown here is derived from an EMBL/GenBank/DDBJ whole genome shotgun (WGS) entry which is preliminary data.</text>
</comment>
<dbReference type="RefSeq" id="WP_344714480.1">
    <property type="nucleotide sequence ID" value="NZ_BAAAWH010000001.1"/>
</dbReference>
<reference evidence="1 2" key="1">
    <citation type="submission" date="2024-09" db="EMBL/GenBank/DDBJ databases">
        <authorList>
            <person name="Sun Q."/>
            <person name="Mori K."/>
        </authorList>
    </citation>
    <scope>NUCLEOTIDE SEQUENCE [LARGE SCALE GENOMIC DNA]</scope>
    <source>
        <strain evidence="1 2">JCM 1342</strain>
    </source>
</reference>
<evidence type="ECO:0000313" key="1">
    <source>
        <dbReference type="EMBL" id="MFB9645409.1"/>
    </source>
</evidence>
<organism evidence="1 2">
    <name type="scientific">Microbacterium terregens</name>
    <dbReference type="NCBI Taxonomy" id="69363"/>
    <lineage>
        <taxon>Bacteria</taxon>
        <taxon>Bacillati</taxon>
        <taxon>Actinomycetota</taxon>
        <taxon>Actinomycetes</taxon>
        <taxon>Micrococcales</taxon>
        <taxon>Microbacteriaceae</taxon>
        <taxon>Microbacterium</taxon>
    </lineage>
</organism>
<gene>
    <name evidence="1" type="ORF">ACFFPJ_06330</name>
</gene>
<sequence length="371" mass="40461">MPFVDRKHRPTDVAFATKLGKSDAADLRSKGVLGLKTKQMMNGKMQWFRGAAHDAYVDQVTPALREAHVQTQINALKGRQAATTQDLRWRGVFGQKLSSWRQAILRMAGGMDDARSSFQDALSSQAQANALMTQILLAAVTIGFAAGFEPLLSAALMASKIGGTAAEVAEATKRVAAIVERAENPVIAAVGTTGNIVGAAPRPGVKSSSPMSYLTDTLEALERHIQAIEEAFGTRAGNVAQLPDDAAAVIDTAAQEQIYKNLFDKLDKQALGVESLKERPQLTIILERYMWAKWFPQNYVPDYHPETGGYWEANFKGWGTGLEDHMNDIGIAKLAGVELTGHWYSSNSSGWADDLIAWSKQYMNNGETFKK</sequence>
<dbReference type="EMBL" id="JBHMBE010000002">
    <property type="protein sequence ID" value="MFB9645409.1"/>
    <property type="molecule type" value="Genomic_DNA"/>
</dbReference>
<protein>
    <submittedName>
        <fullName evidence="1">Uncharacterized protein</fullName>
    </submittedName>
</protein>